<proteinExistence type="predicted"/>
<dbReference type="EMBL" id="GBXM01042134">
    <property type="protein sequence ID" value="JAH66443.1"/>
    <property type="molecule type" value="Transcribed_RNA"/>
</dbReference>
<sequence>MGTGLLCRRLQVQFQGRALPFSLEHSNYVNCIAIWPNVQA</sequence>
<evidence type="ECO:0000313" key="1">
    <source>
        <dbReference type="EMBL" id="JAH66443.1"/>
    </source>
</evidence>
<reference evidence="1" key="1">
    <citation type="submission" date="2014-11" db="EMBL/GenBank/DDBJ databases">
        <authorList>
            <person name="Amaro Gonzalez C."/>
        </authorList>
    </citation>
    <scope>NUCLEOTIDE SEQUENCE</scope>
</reference>
<name>A0A0E9UNA4_ANGAN</name>
<organism evidence="1">
    <name type="scientific">Anguilla anguilla</name>
    <name type="common">European freshwater eel</name>
    <name type="synonym">Muraena anguilla</name>
    <dbReference type="NCBI Taxonomy" id="7936"/>
    <lineage>
        <taxon>Eukaryota</taxon>
        <taxon>Metazoa</taxon>
        <taxon>Chordata</taxon>
        <taxon>Craniata</taxon>
        <taxon>Vertebrata</taxon>
        <taxon>Euteleostomi</taxon>
        <taxon>Actinopterygii</taxon>
        <taxon>Neopterygii</taxon>
        <taxon>Teleostei</taxon>
        <taxon>Anguilliformes</taxon>
        <taxon>Anguillidae</taxon>
        <taxon>Anguilla</taxon>
    </lineage>
</organism>
<reference evidence="1" key="2">
    <citation type="journal article" date="2015" name="Fish Shellfish Immunol.">
        <title>Early steps in the European eel (Anguilla anguilla)-Vibrio vulnificus interaction in the gills: Role of the RtxA13 toxin.</title>
        <authorList>
            <person name="Callol A."/>
            <person name="Pajuelo D."/>
            <person name="Ebbesson L."/>
            <person name="Teles M."/>
            <person name="MacKenzie S."/>
            <person name="Amaro C."/>
        </authorList>
    </citation>
    <scope>NUCLEOTIDE SEQUENCE</scope>
</reference>
<dbReference type="AlphaFoldDB" id="A0A0E9UNA4"/>
<protein>
    <submittedName>
        <fullName evidence="1">Uncharacterized protein</fullName>
    </submittedName>
</protein>
<accession>A0A0E9UNA4</accession>